<dbReference type="Pfam" id="PF02875">
    <property type="entry name" value="Mur_ligase_C"/>
    <property type="match status" value="1"/>
</dbReference>
<feature type="domain" description="Mur ligase central" evidence="17">
    <location>
        <begin position="117"/>
        <end position="298"/>
    </location>
</feature>
<dbReference type="AlphaFoldDB" id="A0A233V7H5"/>
<comment type="caution">
    <text evidence="18">The sequence shown here is derived from an EMBL/GenBank/DDBJ whole genome shotgun (WGS) entry which is preliminary data.</text>
</comment>
<name>A0A233V7H5_FINMA</name>
<dbReference type="SUPFAM" id="SSF51984">
    <property type="entry name" value="MurCD N-terminal domain"/>
    <property type="match status" value="1"/>
</dbReference>
<evidence type="ECO:0000256" key="8">
    <source>
        <dbReference type="ARBA" id="ARBA00022840"/>
    </source>
</evidence>
<feature type="domain" description="Mur ligase C-terminal" evidence="16">
    <location>
        <begin position="321"/>
        <end position="450"/>
    </location>
</feature>
<evidence type="ECO:0000256" key="2">
    <source>
        <dbReference type="ARBA" id="ARBA00004752"/>
    </source>
</evidence>
<dbReference type="InterPro" id="IPR004101">
    <property type="entry name" value="Mur_ligase_C"/>
</dbReference>
<evidence type="ECO:0000256" key="10">
    <source>
        <dbReference type="ARBA" id="ARBA00022984"/>
    </source>
</evidence>
<dbReference type="Proteomes" id="UP000215413">
    <property type="component" value="Unassembled WGS sequence"/>
</dbReference>
<dbReference type="GO" id="GO:0005524">
    <property type="term" value="F:ATP binding"/>
    <property type="evidence" value="ECO:0007669"/>
    <property type="project" value="UniProtKB-UniRule"/>
</dbReference>
<dbReference type="HAMAP" id="MF_00046">
    <property type="entry name" value="MurC"/>
    <property type="match status" value="1"/>
</dbReference>
<dbReference type="InterPro" id="IPR000713">
    <property type="entry name" value="Mur_ligase_N"/>
</dbReference>
<evidence type="ECO:0000259" key="15">
    <source>
        <dbReference type="Pfam" id="PF01225"/>
    </source>
</evidence>
<evidence type="ECO:0000256" key="11">
    <source>
        <dbReference type="ARBA" id="ARBA00023306"/>
    </source>
</evidence>
<dbReference type="GO" id="GO:0008763">
    <property type="term" value="F:UDP-N-acetylmuramate-L-alanine ligase activity"/>
    <property type="evidence" value="ECO:0007669"/>
    <property type="project" value="UniProtKB-UniRule"/>
</dbReference>
<keyword evidence="4 14" id="KW-0963">Cytoplasm</keyword>
<comment type="similarity">
    <text evidence="14">Belongs to the MurCDEF family.</text>
</comment>
<dbReference type="EMBL" id="NDYC01000013">
    <property type="protein sequence ID" value="OXZ28335.1"/>
    <property type="molecule type" value="Genomic_DNA"/>
</dbReference>
<reference evidence="19" key="1">
    <citation type="submission" date="2017-04" db="EMBL/GenBank/DDBJ databases">
        <title>Finegoldia magna isolated from orthopedic joint implant-associated infections.</title>
        <authorList>
            <person name="Bjorklund S."/>
            <person name="Bruggemann H."/>
            <person name="Jensen A."/>
            <person name="Hellmark B."/>
            <person name="Soderquist B."/>
        </authorList>
    </citation>
    <scope>NUCLEOTIDE SEQUENCE [LARGE SCALE GENOMIC DNA]</scope>
    <source>
        <strain evidence="19">CCUG 54800</strain>
    </source>
</reference>
<dbReference type="InterPro" id="IPR036615">
    <property type="entry name" value="Mur_ligase_C_dom_sf"/>
</dbReference>
<organism evidence="18 19">
    <name type="scientific">Finegoldia magna</name>
    <name type="common">Peptostreptococcus magnus</name>
    <dbReference type="NCBI Taxonomy" id="1260"/>
    <lineage>
        <taxon>Bacteria</taxon>
        <taxon>Bacillati</taxon>
        <taxon>Bacillota</taxon>
        <taxon>Tissierellia</taxon>
        <taxon>Tissierellales</taxon>
        <taxon>Peptoniphilaceae</taxon>
        <taxon>Finegoldia</taxon>
    </lineage>
</organism>
<dbReference type="Pfam" id="PF08245">
    <property type="entry name" value="Mur_ligase_M"/>
    <property type="match status" value="1"/>
</dbReference>
<keyword evidence="8 14" id="KW-0067">ATP-binding</keyword>
<evidence type="ECO:0000256" key="3">
    <source>
        <dbReference type="ARBA" id="ARBA00012211"/>
    </source>
</evidence>
<dbReference type="EC" id="6.3.2.8" evidence="3 14"/>
<evidence type="ECO:0000256" key="1">
    <source>
        <dbReference type="ARBA" id="ARBA00004496"/>
    </source>
</evidence>
<evidence type="ECO:0000259" key="17">
    <source>
        <dbReference type="Pfam" id="PF08245"/>
    </source>
</evidence>
<evidence type="ECO:0000256" key="4">
    <source>
        <dbReference type="ARBA" id="ARBA00022490"/>
    </source>
</evidence>
<gene>
    <name evidence="14" type="primary">murC</name>
    <name evidence="18" type="ORF">B9N49_02445</name>
</gene>
<evidence type="ECO:0000256" key="5">
    <source>
        <dbReference type="ARBA" id="ARBA00022598"/>
    </source>
</evidence>
<keyword evidence="12 14" id="KW-0961">Cell wall biogenesis/degradation</keyword>
<dbReference type="RefSeq" id="WP_094205381.1">
    <property type="nucleotide sequence ID" value="NZ_NDYC01000013.1"/>
</dbReference>
<evidence type="ECO:0000259" key="16">
    <source>
        <dbReference type="Pfam" id="PF02875"/>
    </source>
</evidence>
<dbReference type="Gene3D" id="3.40.1190.10">
    <property type="entry name" value="Mur-like, catalytic domain"/>
    <property type="match status" value="1"/>
</dbReference>
<accession>A0A233V7H5</accession>
<keyword evidence="9 14" id="KW-0133">Cell shape</keyword>
<evidence type="ECO:0000256" key="14">
    <source>
        <dbReference type="HAMAP-Rule" id="MF_00046"/>
    </source>
</evidence>
<comment type="catalytic activity">
    <reaction evidence="13 14">
        <text>UDP-N-acetyl-alpha-D-muramate + L-alanine + ATP = UDP-N-acetyl-alpha-D-muramoyl-L-alanine + ADP + phosphate + H(+)</text>
        <dbReference type="Rhea" id="RHEA:23372"/>
        <dbReference type="ChEBI" id="CHEBI:15378"/>
        <dbReference type="ChEBI" id="CHEBI:30616"/>
        <dbReference type="ChEBI" id="CHEBI:43474"/>
        <dbReference type="ChEBI" id="CHEBI:57972"/>
        <dbReference type="ChEBI" id="CHEBI:70757"/>
        <dbReference type="ChEBI" id="CHEBI:83898"/>
        <dbReference type="ChEBI" id="CHEBI:456216"/>
        <dbReference type="EC" id="6.3.2.8"/>
    </reaction>
</comment>
<dbReference type="SUPFAM" id="SSF53244">
    <property type="entry name" value="MurD-like peptide ligases, peptide-binding domain"/>
    <property type="match status" value="1"/>
</dbReference>
<comment type="subcellular location">
    <subcellularLocation>
        <location evidence="1 14">Cytoplasm</location>
    </subcellularLocation>
</comment>
<dbReference type="GO" id="GO:0071555">
    <property type="term" value="P:cell wall organization"/>
    <property type="evidence" value="ECO:0007669"/>
    <property type="project" value="UniProtKB-KW"/>
</dbReference>
<dbReference type="InterPro" id="IPR005758">
    <property type="entry name" value="UDP-N-AcMur_Ala_ligase_MurC"/>
</dbReference>
<dbReference type="PANTHER" id="PTHR43445">
    <property type="entry name" value="UDP-N-ACETYLMURAMATE--L-ALANINE LIGASE-RELATED"/>
    <property type="match status" value="1"/>
</dbReference>
<dbReference type="GO" id="GO:0051301">
    <property type="term" value="P:cell division"/>
    <property type="evidence" value="ECO:0007669"/>
    <property type="project" value="UniProtKB-KW"/>
</dbReference>
<keyword evidence="5 14" id="KW-0436">Ligase</keyword>
<dbReference type="GO" id="GO:0005737">
    <property type="term" value="C:cytoplasm"/>
    <property type="evidence" value="ECO:0007669"/>
    <property type="project" value="UniProtKB-SubCell"/>
</dbReference>
<keyword evidence="11 14" id="KW-0131">Cell cycle</keyword>
<keyword evidence="6 14" id="KW-0132">Cell division</keyword>
<feature type="domain" description="Mur ligase N-terminal catalytic" evidence="15">
    <location>
        <begin position="14"/>
        <end position="111"/>
    </location>
</feature>
<keyword evidence="10 14" id="KW-0573">Peptidoglycan synthesis</keyword>
<dbReference type="UniPathway" id="UPA00219"/>
<feature type="binding site" evidence="14">
    <location>
        <begin position="119"/>
        <end position="125"/>
    </location>
    <ligand>
        <name>ATP</name>
        <dbReference type="ChEBI" id="CHEBI:30616"/>
    </ligand>
</feature>
<dbReference type="Gene3D" id="3.90.190.20">
    <property type="entry name" value="Mur ligase, C-terminal domain"/>
    <property type="match status" value="1"/>
</dbReference>
<proteinExistence type="inferred from homology"/>
<evidence type="ECO:0000256" key="7">
    <source>
        <dbReference type="ARBA" id="ARBA00022741"/>
    </source>
</evidence>
<dbReference type="NCBIfam" id="TIGR01082">
    <property type="entry name" value="murC"/>
    <property type="match status" value="1"/>
</dbReference>
<evidence type="ECO:0000256" key="9">
    <source>
        <dbReference type="ARBA" id="ARBA00022960"/>
    </source>
</evidence>
<dbReference type="Gene3D" id="3.40.50.720">
    <property type="entry name" value="NAD(P)-binding Rossmann-like Domain"/>
    <property type="match status" value="1"/>
</dbReference>
<evidence type="ECO:0000313" key="19">
    <source>
        <dbReference type="Proteomes" id="UP000215413"/>
    </source>
</evidence>
<dbReference type="SUPFAM" id="SSF53623">
    <property type="entry name" value="MurD-like peptide ligases, catalytic domain"/>
    <property type="match status" value="1"/>
</dbReference>
<keyword evidence="7 14" id="KW-0547">Nucleotide-binding</keyword>
<evidence type="ECO:0000313" key="18">
    <source>
        <dbReference type="EMBL" id="OXZ28335.1"/>
    </source>
</evidence>
<dbReference type="InterPro" id="IPR013221">
    <property type="entry name" value="Mur_ligase_cen"/>
</dbReference>
<sequence>MFNFNIEEHKFKYIHFIGIGGISMSGIAELLNHYGYKVSGSDREESDETNRLKSLGIEIFIGQKRENIKNPDLIVYTDAILDDNEELVAARELGVDVVSRGIFLGALMRNYKYSIGVSGSHGKSTTTSMIAKILIDAKVDPSILLGGKLDEIQGNVHCGNSEYMLTEACEYKANILNYYPSMAIILNIDEDHLDFYKDLNHIVATFIGYMKNLDENSKAIINIDDPNCKPLLSHIKGEIITFGIENEKADYNIHDITFNENGNPTFVISSKKFDKDEEFSLSIIGRHNIYDAAAAIIACYEFHIDIDTIRKNMKEYQNLHRRMETVGFYKGCEIKTDYGHHPTEIKNTLKALDEHKKGKFYCVFQPHTYSRTKMLLDDFANAFYDCDEVIVTEIYAAREKFDSSIHSTDLVEKLVKNGVNAKYYKTFEEARDYIRSKVSENDMVLTTGCGNPDVLAKMIVE</sequence>
<evidence type="ECO:0000256" key="12">
    <source>
        <dbReference type="ARBA" id="ARBA00023316"/>
    </source>
</evidence>
<dbReference type="GO" id="GO:0008360">
    <property type="term" value="P:regulation of cell shape"/>
    <property type="evidence" value="ECO:0007669"/>
    <property type="project" value="UniProtKB-KW"/>
</dbReference>
<dbReference type="InterPro" id="IPR036565">
    <property type="entry name" value="Mur-like_cat_sf"/>
</dbReference>
<evidence type="ECO:0000256" key="6">
    <source>
        <dbReference type="ARBA" id="ARBA00022618"/>
    </source>
</evidence>
<dbReference type="Pfam" id="PF01225">
    <property type="entry name" value="Mur_ligase"/>
    <property type="match status" value="1"/>
</dbReference>
<comment type="pathway">
    <text evidence="2 14">Cell wall biogenesis; peptidoglycan biosynthesis.</text>
</comment>
<comment type="function">
    <text evidence="14">Cell wall formation.</text>
</comment>
<dbReference type="PANTHER" id="PTHR43445:SF3">
    <property type="entry name" value="UDP-N-ACETYLMURAMATE--L-ALANINE LIGASE"/>
    <property type="match status" value="1"/>
</dbReference>
<dbReference type="GO" id="GO:0009252">
    <property type="term" value="P:peptidoglycan biosynthetic process"/>
    <property type="evidence" value="ECO:0007669"/>
    <property type="project" value="UniProtKB-UniRule"/>
</dbReference>
<evidence type="ECO:0000256" key="13">
    <source>
        <dbReference type="ARBA" id="ARBA00047833"/>
    </source>
</evidence>
<dbReference type="InterPro" id="IPR050061">
    <property type="entry name" value="MurCDEF_pg_biosynth"/>
</dbReference>
<protein>
    <recommendedName>
        <fullName evidence="3 14">UDP-N-acetylmuramate--L-alanine ligase</fullName>
        <ecNumber evidence="3 14">6.3.2.8</ecNumber>
    </recommendedName>
    <alternativeName>
        <fullName evidence="14">UDP-N-acetylmuramoyl-L-alanine synthetase</fullName>
    </alternativeName>
</protein>